<reference evidence="2 3" key="1">
    <citation type="journal article" date="2015" name="PeerJ">
        <title>First genomic representation of candidate bacterial phylum KSB3 points to enhanced environmental sensing as a trigger of wastewater bulking.</title>
        <authorList>
            <person name="Sekiguchi Y."/>
            <person name="Ohashi A."/>
            <person name="Parks D.H."/>
            <person name="Yamauchi T."/>
            <person name="Tyson G.W."/>
            <person name="Hugenholtz P."/>
        </authorList>
    </citation>
    <scope>NUCLEOTIDE SEQUENCE [LARGE SCALE GENOMIC DNA]</scope>
</reference>
<name>A0A0S6W460_9BACT</name>
<dbReference type="SUPFAM" id="SSF111283">
    <property type="entry name" value="Putative modulator of DNA gyrase, PmbA/TldD"/>
    <property type="match status" value="1"/>
</dbReference>
<dbReference type="GO" id="GO:0006508">
    <property type="term" value="P:proteolysis"/>
    <property type="evidence" value="ECO:0007669"/>
    <property type="project" value="InterPro"/>
</dbReference>
<dbReference type="PANTHER" id="PTHR43421">
    <property type="entry name" value="METALLOPROTEASE PMBA"/>
    <property type="match status" value="1"/>
</dbReference>
<dbReference type="InterPro" id="IPR035068">
    <property type="entry name" value="TldD/PmbA_N"/>
</dbReference>
<gene>
    <name evidence="2" type="ORF">U14_04478</name>
</gene>
<dbReference type="InterPro" id="IPR047657">
    <property type="entry name" value="PmbA"/>
</dbReference>
<evidence type="ECO:0000313" key="2">
    <source>
        <dbReference type="EMBL" id="GAK53215.1"/>
    </source>
</evidence>
<dbReference type="GO" id="GO:0005829">
    <property type="term" value="C:cytosol"/>
    <property type="evidence" value="ECO:0007669"/>
    <property type="project" value="TreeGrafter"/>
</dbReference>
<dbReference type="Pfam" id="PF19289">
    <property type="entry name" value="PmbA_TldD_3rd"/>
    <property type="match status" value="1"/>
</dbReference>
<feature type="domain" description="Metalloprotease TldD/E C-terminal" evidence="1">
    <location>
        <begin position="219"/>
        <end position="421"/>
    </location>
</feature>
<dbReference type="HOGENOM" id="CLU_051502_0_0_0"/>
<dbReference type="InterPro" id="IPR045569">
    <property type="entry name" value="Metalloprtase-TldD/E_C"/>
</dbReference>
<evidence type="ECO:0000313" key="3">
    <source>
        <dbReference type="Proteomes" id="UP000030700"/>
    </source>
</evidence>
<sequence length="422" mass="46224">MDIREAMQYCLEKAIAVGMQNAQCVAQQRDVEELTAADGEISRLNVTTTTTLHLTGIFDQKHAAISINCFETASLDRAIEELYLLAKASKPNPAYAIADYQPPQEIERGAEAADRELMYARLAEFIEYCRATYPPSVLRETHLAFTRSHIYVRNSNNVNLAAHQGVYRFTSLFSAQNAATFSSAHLDRELQTFGAVERQIQQAVAQLAAAPLTEKFAGDVILSPESLGAFIALFADQLRDHAMISGASIFRHRLRETIASQKFTLHACPFAEEIIDSELITPDGYVAQNSTIIGSGTLNSLLLSQHGARLLQQRRAMNNGDGYVIEAGGTPLDTMLASTRKGTLIGALSLGKLSGNGDFYGVAPICAFVQDGEIRTPRRHVTIAGNLAEALQGIRFVSRERAEFGTAIFPWLQIRNIMIAGE</sequence>
<dbReference type="Gene3D" id="3.30.2290.10">
    <property type="entry name" value="PmbA/TldD superfamily"/>
    <property type="match status" value="1"/>
</dbReference>
<dbReference type="AlphaFoldDB" id="A0A0S6W460"/>
<dbReference type="EMBL" id="DF820459">
    <property type="protein sequence ID" value="GAK53215.1"/>
    <property type="molecule type" value="Genomic_DNA"/>
</dbReference>
<dbReference type="GO" id="GO:0008237">
    <property type="term" value="F:metallopeptidase activity"/>
    <property type="evidence" value="ECO:0007669"/>
    <property type="project" value="InterPro"/>
</dbReference>
<accession>A0A0S6W460</accession>
<dbReference type="InterPro" id="IPR036059">
    <property type="entry name" value="TldD/PmbA_sf"/>
</dbReference>
<dbReference type="STRING" id="1499966.U14_04478"/>
<proteinExistence type="predicted"/>
<dbReference type="Proteomes" id="UP000030700">
    <property type="component" value="Unassembled WGS sequence"/>
</dbReference>
<organism evidence="2 3">
    <name type="scientific">Candidatus Moduliflexus flocculans</name>
    <dbReference type="NCBI Taxonomy" id="1499966"/>
    <lineage>
        <taxon>Bacteria</taxon>
        <taxon>Candidatus Moduliflexota</taxon>
        <taxon>Candidatus Moduliflexia</taxon>
        <taxon>Candidatus Moduliflexales</taxon>
        <taxon>Candidatus Moduliflexaceae</taxon>
    </lineage>
</organism>
<keyword evidence="3" id="KW-1185">Reference proteome</keyword>
<evidence type="ECO:0000259" key="1">
    <source>
        <dbReference type="Pfam" id="PF19289"/>
    </source>
</evidence>
<protein>
    <submittedName>
        <fullName evidence="2">TldD/PmbA family protein</fullName>
    </submittedName>
</protein>
<dbReference type="PANTHER" id="PTHR43421:SF1">
    <property type="entry name" value="METALLOPROTEASE PMBA"/>
    <property type="match status" value="1"/>
</dbReference>